<evidence type="ECO:0000313" key="3">
    <source>
        <dbReference type="Proteomes" id="UP001595792"/>
    </source>
</evidence>
<feature type="transmembrane region" description="Helical" evidence="1">
    <location>
        <begin position="133"/>
        <end position="153"/>
    </location>
</feature>
<dbReference type="EMBL" id="JBHSBY010000132">
    <property type="protein sequence ID" value="MFC4198010.1"/>
    <property type="molecule type" value="Genomic_DNA"/>
</dbReference>
<keyword evidence="1" id="KW-0812">Transmembrane</keyword>
<gene>
    <name evidence="2" type="ORF">ACFOUY_14990</name>
</gene>
<evidence type="ECO:0000256" key="1">
    <source>
        <dbReference type="SAM" id="Phobius"/>
    </source>
</evidence>
<comment type="caution">
    <text evidence="2">The sequence shown here is derived from an EMBL/GenBank/DDBJ whole genome shotgun (WGS) entry which is preliminary data.</text>
</comment>
<keyword evidence="1" id="KW-0472">Membrane</keyword>
<dbReference type="RefSeq" id="WP_378961737.1">
    <property type="nucleotide sequence ID" value="NZ_JBHRXC010000016.1"/>
</dbReference>
<feature type="transmembrane region" description="Helical" evidence="1">
    <location>
        <begin position="85"/>
        <end position="106"/>
    </location>
</feature>
<sequence>MNTIEQQLWDYIDGNLNEIQRKNIEEKIKTDAAVKLQYEELLNLNAAFSEMEIDEPSMSFTRNVMESVALEPAPISLKTKVDTRIIFSIGSFFVLSILALLGYIFYNSTFTMPDFGKYFTSNFSLDKYITPTAMYVFIGFDIIIGLIFMDYFLRRKLNQRD</sequence>
<protein>
    <submittedName>
        <fullName evidence="2">Anti-sigma factor family protein</fullName>
    </submittedName>
</protein>
<reference evidence="3" key="1">
    <citation type="journal article" date="2019" name="Int. J. Syst. Evol. Microbiol.">
        <title>The Global Catalogue of Microorganisms (GCM) 10K type strain sequencing project: providing services to taxonomists for standard genome sequencing and annotation.</title>
        <authorList>
            <consortium name="The Broad Institute Genomics Platform"/>
            <consortium name="The Broad Institute Genome Sequencing Center for Infectious Disease"/>
            <person name="Wu L."/>
            <person name="Ma J."/>
        </authorList>
    </citation>
    <scope>NUCLEOTIDE SEQUENCE [LARGE SCALE GENOMIC DNA]</scope>
    <source>
        <strain evidence="3">CCM 8689</strain>
    </source>
</reference>
<evidence type="ECO:0000313" key="2">
    <source>
        <dbReference type="EMBL" id="MFC4198010.1"/>
    </source>
</evidence>
<accession>A0ABV8NQ96</accession>
<keyword evidence="3" id="KW-1185">Reference proteome</keyword>
<proteinExistence type="predicted"/>
<organism evidence="2 3">
    <name type="scientific">Pedobacter jamesrossensis</name>
    <dbReference type="NCBI Taxonomy" id="1908238"/>
    <lineage>
        <taxon>Bacteria</taxon>
        <taxon>Pseudomonadati</taxon>
        <taxon>Bacteroidota</taxon>
        <taxon>Sphingobacteriia</taxon>
        <taxon>Sphingobacteriales</taxon>
        <taxon>Sphingobacteriaceae</taxon>
        <taxon>Pedobacter</taxon>
    </lineage>
</organism>
<keyword evidence="1" id="KW-1133">Transmembrane helix</keyword>
<name>A0ABV8NQ96_9SPHI</name>
<dbReference type="Proteomes" id="UP001595792">
    <property type="component" value="Unassembled WGS sequence"/>
</dbReference>